<dbReference type="InterPro" id="IPR038765">
    <property type="entry name" value="Papain-like_cys_pep_sf"/>
</dbReference>
<dbReference type="Proteomes" id="UP000554837">
    <property type="component" value="Unassembled WGS sequence"/>
</dbReference>
<dbReference type="SMART" id="SM00460">
    <property type="entry name" value="TGc"/>
    <property type="match status" value="1"/>
</dbReference>
<dbReference type="OrthoDB" id="5438043at2"/>
<accession>A0A840S9C9</accession>
<dbReference type="InterPro" id="IPR002931">
    <property type="entry name" value="Transglutaminase-like"/>
</dbReference>
<dbReference type="RefSeq" id="WP_138856669.1">
    <property type="nucleotide sequence ID" value="NZ_CP040709.1"/>
</dbReference>
<dbReference type="PANTHER" id="PTHR33490">
    <property type="entry name" value="BLR5614 PROTEIN-RELATED"/>
    <property type="match status" value="1"/>
</dbReference>
<dbReference type="EMBL" id="JACHHO010000004">
    <property type="protein sequence ID" value="MBB5205394.1"/>
    <property type="molecule type" value="Genomic_DNA"/>
</dbReference>
<organism evidence="2 3">
    <name type="scientific">Inhella inkyongensis</name>
    <dbReference type="NCBI Taxonomy" id="392593"/>
    <lineage>
        <taxon>Bacteria</taxon>
        <taxon>Pseudomonadati</taxon>
        <taxon>Pseudomonadota</taxon>
        <taxon>Betaproteobacteria</taxon>
        <taxon>Burkholderiales</taxon>
        <taxon>Sphaerotilaceae</taxon>
        <taxon>Inhella</taxon>
    </lineage>
</organism>
<keyword evidence="3" id="KW-1185">Reference proteome</keyword>
<dbReference type="SUPFAM" id="SSF54001">
    <property type="entry name" value="Cysteine proteinases"/>
    <property type="match status" value="1"/>
</dbReference>
<evidence type="ECO:0000313" key="2">
    <source>
        <dbReference type="EMBL" id="MBB5205394.1"/>
    </source>
</evidence>
<sequence length="258" mass="29452">MTQFKRADVIDQPSLLKRTPLLDFEHTGIVQLIADRGWSELPLLERVGAAYEFVRSDIRFGYNARDELPASRVLADGYGQCNTKSTLLMALLRALGVPCRLHGFTINKQLQRGAIPPWAYPLTPQRILHSWVEVWVDGRWIELEGFILDQPYLSALQQRFPTAQRFCGYGVATTNLQQPEVAWSGRSTYIQREGIAEDFGLFDDPDAFYKARGVNLPPLKQWLFEHHVRHQMNERVETIRQFQPERSSSSGVAVGGPR</sequence>
<dbReference type="Gene3D" id="3.10.620.30">
    <property type="match status" value="1"/>
</dbReference>
<name>A0A840S9C9_9BURK</name>
<proteinExistence type="predicted"/>
<evidence type="ECO:0000313" key="3">
    <source>
        <dbReference type="Proteomes" id="UP000554837"/>
    </source>
</evidence>
<comment type="caution">
    <text evidence="2">The sequence shown here is derived from an EMBL/GenBank/DDBJ whole genome shotgun (WGS) entry which is preliminary data.</text>
</comment>
<reference evidence="2 3" key="1">
    <citation type="submission" date="2020-08" db="EMBL/GenBank/DDBJ databases">
        <title>Genomic Encyclopedia of Type Strains, Phase IV (KMG-IV): sequencing the most valuable type-strain genomes for metagenomic binning, comparative biology and taxonomic classification.</title>
        <authorList>
            <person name="Goeker M."/>
        </authorList>
    </citation>
    <scope>NUCLEOTIDE SEQUENCE [LARGE SCALE GENOMIC DNA]</scope>
    <source>
        <strain evidence="2 3">DSM 23958</strain>
    </source>
</reference>
<dbReference type="AlphaFoldDB" id="A0A840S9C9"/>
<gene>
    <name evidence="2" type="ORF">HNQ51_002713</name>
</gene>
<dbReference type="Pfam" id="PF01841">
    <property type="entry name" value="Transglut_core"/>
    <property type="match status" value="1"/>
</dbReference>
<evidence type="ECO:0000259" key="1">
    <source>
        <dbReference type="SMART" id="SM00460"/>
    </source>
</evidence>
<protein>
    <recommendedName>
        <fullName evidence="1">Transglutaminase-like domain-containing protein</fullName>
    </recommendedName>
</protein>
<feature type="domain" description="Transglutaminase-like" evidence="1">
    <location>
        <begin position="73"/>
        <end position="147"/>
    </location>
</feature>